<sequence>MQEKKYQIEAVEALVKKTIKLLEAPGDRKKLVFKAPTGSGKTVMASKMLDDLTSQLAEEGKELAVIWIAPNKLHQQSYMSMKNFFSETHVLTPVMYDELDHSVDGYIKSGEVFFVNWESINKDRNILVRDTENSSSIYDIVQRTKEDHHLPLIVVVDEEHMFGSRNAKQSEKVLKNLNPKVEIRISATPLPSSLSSADDIYNVPREEVIKEEMIKDGITINANVKEGDEMVGENAYLLDLALAKRKELNEAYEKEGVRINPLLLIQLPNDNSETLNEGERAIVDMVKNRLETEYDITTDNAKLAIWLSTEKKNLEGLEKNYNLTDVLLFKQAIALGWDCPRAAILLIFRDIKSTEFGTQTVGRIMRMPEQHYYTDGILNHGWVYTNLSRDRIEIVADDMSYITKALLSYRREHLNNVALTSTYSQYLSADRNRLGPDFYPLLVETFNNAWFKQPIQLSFFDSDPFADDDNEDKAGSDNGGFMIDVDKNRKQAERIDSICFDKHTIKVNILRDVEITGEMGTTMVDENKRISFTRNQYELSVALDKFYKDLLAGYEKGAVKVLHGNMDELMGEYLGIFETDVPSIILYNRNKGKFAAIISRAVAKYTKIISERKKKRKERSFKQYTWNVPEIREYNETTYTENDARKNHAMLPYMQFNDDSFQERDFEAFLEEYADCIDWWYKNGDEGRQHYAIPYTKKTGEKSLFYVDYVIRMKNGQIFLFDTKGVGSDENGQEKHNALIDYMASEENKDRHLKGGIIIHQQSDDNWYYSSLPIENTTDLTGWDAFFPDKYKD</sequence>
<keyword evidence="2" id="KW-0378">Hydrolase</keyword>
<name>A0A6I2U331_9BACT</name>
<dbReference type="Pfam" id="PF04851">
    <property type="entry name" value="ResIII"/>
    <property type="match status" value="1"/>
</dbReference>
<feature type="domain" description="Helicase/UvrB N-terminal" evidence="1">
    <location>
        <begin position="3"/>
        <end position="189"/>
    </location>
</feature>
<evidence type="ECO:0000313" key="2">
    <source>
        <dbReference type="EMBL" id="MST78189.1"/>
    </source>
</evidence>
<dbReference type="Proteomes" id="UP000450161">
    <property type="component" value="Unassembled WGS sequence"/>
</dbReference>
<dbReference type="InterPro" id="IPR027417">
    <property type="entry name" value="P-loop_NTPase"/>
</dbReference>
<keyword evidence="2" id="KW-0547">Nucleotide-binding</keyword>
<comment type="caution">
    <text evidence="2">The sequence shown here is derived from an EMBL/GenBank/DDBJ whole genome shotgun (WGS) entry which is preliminary data.</text>
</comment>
<dbReference type="GO" id="GO:0004386">
    <property type="term" value="F:helicase activity"/>
    <property type="evidence" value="ECO:0007669"/>
    <property type="project" value="UniProtKB-KW"/>
</dbReference>
<reference evidence="2 3" key="1">
    <citation type="submission" date="2019-08" db="EMBL/GenBank/DDBJ databases">
        <title>In-depth cultivation of the pig gut microbiome towards novel bacterial diversity and tailored functional studies.</title>
        <authorList>
            <person name="Wylensek D."/>
            <person name="Hitch T.C.A."/>
            <person name="Clavel T."/>
        </authorList>
    </citation>
    <scope>NUCLEOTIDE SEQUENCE [LARGE SCALE GENOMIC DNA]</scope>
    <source>
        <strain evidence="2 3">LKV-178-WT-2C</strain>
    </source>
</reference>
<dbReference type="SUPFAM" id="SSF52540">
    <property type="entry name" value="P-loop containing nucleoside triphosphate hydrolases"/>
    <property type="match status" value="2"/>
</dbReference>
<gene>
    <name evidence="2" type="ORF">FYJ72_11005</name>
</gene>
<dbReference type="EMBL" id="VUNF01000022">
    <property type="protein sequence ID" value="MST78189.1"/>
    <property type="molecule type" value="Genomic_DNA"/>
</dbReference>
<evidence type="ECO:0000313" key="3">
    <source>
        <dbReference type="Proteomes" id="UP000450161"/>
    </source>
</evidence>
<dbReference type="InterPro" id="IPR006935">
    <property type="entry name" value="Helicase/UvrB_N"/>
</dbReference>
<dbReference type="AlphaFoldDB" id="A0A6I2U331"/>
<proteinExistence type="predicted"/>
<dbReference type="GO" id="GO:0005524">
    <property type="term" value="F:ATP binding"/>
    <property type="evidence" value="ECO:0007669"/>
    <property type="project" value="InterPro"/>
</dbReference>
<dbReference type="GO" id="GO:0016787">
    <property type="term" value="F:hydrolase activity"/>
    <property type="evidence" value="ECO:0007669"/>
    <property type="project" value="InterPro"/>
</dbReference>
<protein>
    <submittedName>
        <fullName evidence="2">DEAD/DEAH box helicase</fullName>
    </submittedName>
</protein>
<dbReference type="GO" id="GO:0003677">
    <property type="term" value="F:DNA binding"/>
    <property type="evidence" value="ECO:0007669"/>
    <property type="project" value="InterPro"/>
</dbReference>
<evidence type="ECO:0000259" key="1">
    <source>
        <dbReference type="Pfam" id="PF04851"/>
    </source>
</evidence>
<keyword evidence="2" id="KW-0347">Helicase</keyword>
<keyword evidence="2" id="KW-0067">ATP-binding</keyword>
<accession>A0A6I2U331</accession>
<organism evidence="2 3">
    <name type="scientific">Segatella copri</name>
    <dbReference type="NCBI Taxonomy" id="165179"/>
    <lineage>
        <taxon>Bacteria</taxon>
        <taxon>Pseudomonadati</taxon>
        <taxon>Bacteroidota</taxon>
        <taxon>Bacteroidia</taxon>
        <taxon>Bacteroidales</taxon>
        <taxon>Prevotellaceae</taxon>
        <taxon>Segatella</taxon>
    </lineage>
</organism>
<dbReference type="Gene3D" id="3.40.50.300">
    <property type="entry name" value="P-loop containing nucleotide triphosphate hydrolases"/>
    <property type="match status" value="2"/>
</dbReference>